<sequence>MPNLRDYTVGWICAIQPELVAARAFLDEKYDIPDDIPVDDNNVYILGRIGKHKVIIASLPRWLNTSASAVIRDMVRSFPNVRIVLMVGVGGGAPSQKHDIRLGDVVVGFAGDGNGGVFQYNYGTIQGKTFTTTGHLNQSPQAMLTALTALGAQYKGDSYRVQAMINDVLEKHPRLRKGYCRPTTNTDKLYKSTSVHKGGDKESCESICGNAESDLVFRSERVGDKDSPAIHYGLIVSANQLMKDALIRDRLAAEKDVLCFETEAAGLMNHFPCLVIRGICGYSDTHKNMLWQGYAAVAAAAYAKHLLSTITPNEVEAERKLSQILFHINQVIKWLLPPDPSTDLNIALERRNPRSGQWLLRHTSYSTWKTERNSFLWLHGIPGCGKTILSSTVVEDLQHTHPDNHLYFYFDFNDSYKQHLVNAIRSLIIQLYYQREDVRKQLDSLHSSCGDGGQQPSLESLCMTFQNMVEQAGEVWIVLDALDECSTRNEHRAELLRWIESLRGLQMNIHLLVTSRIEQDIKTSIENCSRSQDIIPIQSALIEEDIRTYIHARVQEHQGLKRWQSRPDIQSEIETALLEKADGMFRWVSRHLDDLEWCISPHELREMLQGDFYGAALQDASFAGHMKIIQMYLDRGTDVNARGGLYGNALQAASSNGHEKVVQILLDRGADVNAQGGRYGNALQAASWWGHEKVVKILLNQGADVNARGGLRANALQAALSNGRKNIVLLLLVHGAVTEEEES</sequence>
<dbReference type="EMBL" id="MU394413">
    <property type="protein sequence ID" value="KAI6080966.1"/>
    <property type="molecule type" value="Genomic_DNA"/>
</dbReference>
<organism evidence="1 2">
    <name type="scientific">Hypoxylon rubiginosum</name>
    <dbReference type="NCBI Taxonomy" id="110542"/>
    <lineage>
        <taxon>Eukaryota</taxon>
        <taxon>Fungi</taxon>
        <taxon>Dikarya</taxon>
        <taxon>Ascomycota</taxon>
        <taxon>Pezizomycotina</taxon>
        <taxon>Sordariomycetes</taxon>
        <taxon>Xylariomycetidae</taxon>
        <taxon>Xylariales</taxon>
        <taxon>Hypoxylaceae</taxon>
        <taxon>Hypoxylon</taxon>
    </lineage>
</organism>
<keyword evidence="2" id="KW-1185">Reference proteome</keyword>
<name>A0ACC0CKU0_9PEZI</name>
<evidence type="ECO:0000313" key="2">
    <source>
        <dbReference type="Proteomes" id="UP001497680"/>
    </source>
</evidence>
<dbReference type="Proteomes" id="UP001497680">
    <property type="component" value="Unassembled WGS sequence"/>
</dbReference>
<evidence type="ECO:0000313" key="1">
    <source>
        <dbReference type="EMBL" id="KAI6080966.1"/>
    </source>
</evidence>
<accession>A0ACC0CKU0</accession>
<protein>
    <submittedName>
        <fullName evidence="1">Nucleoside phosphorylase domain-containing protein</fullName>
    </submittedName>
</protein>
<reference evidence="1 2" key="1">
    <citation type="journal article" date="2022" name="New Phytol.">
        <title>Ecological generalism drives hyperdiversity of secondary metabolite gene clusters in xylarialean endophytes.</title>
        <authorList>
            <person name="Franco M.E.E."/>
            <person name="Wisecaver J.H."/>
            <person name="Arnold A.E."/>
            <person name="Ju Y.M."/>
            <person name="Slot J.C."/>
            <person name="Ahrendt S."/>
            <person name="Moore L.P."/>
            <person name="Eastman K.E."/>
            <person name="Scott K."/>
            <person name="Konkel Z."/>
            <person name="Mondo S.J."/>
            <person name="Kuo A."/>
            <person name="Hayes R.D."/>
            <person name="Haridas S."/>
            <person name="Andreopoulos B."/>
            <person name="Riley R."/>
            <person name="LaButti K."/>
            <person name="Pangilinan J."/>
            <person name="Lipzen A."/>
            <person name="Amirebrahimi M."/>
            <person name="Yan J."/>
            <person name="Adam C."/>
            <person name="Keymanesh K."/>
            <person name="Ng V."/>
            <person name="Louie K."/>
            <person name="Northen T."/>
            <person name="Drula E."/>
            <person name="Henrissat B."/>
            <person name="Hsieh H.M."/>
            <person name="Youens-Clark K."/>
            <person name="Lutzoni F."/>
            <person name="Miadlikowska J."/>
            <person name="Eastwood D.C."/>
            <person name="Hamelin R.C."/>
            <person name="Grigoriev I.V."/>
            <person name="U'Ren J.M."/>
        </authorList>
    </citation>
    <scope>NUCLEOTIDE SEQUENCE [LARGE SCALE GENOMIC DNA]</scope>
    <source>
        <strain evidence="1 2">ER1909</strain>
    </source>
</reference>
<proteinExistence type="predicted"/>
<gene>
    <name evidence="1" type="ORF">F4821DRAFT_275411</name>
</gene>
<comment type="caution">
    <text evidence="1">The sequence shown here is derived from an EMBL/GenBank/DDBJ whole genome shotgun (WGS) entry which is preliminary data.</text>
</comment>